<dbReference type="PANTHER" id="PTHR37302:SF1">
    <property type="entry name" value="PROTEIN DINB"/>
    <property type="match status" value="1"/>
</dbReference>
<evidence type="ECO:0000256" key="2">
    <source>
        <dbReference type="ARBA" id="ARBA00022723"/>
    </source>
</evidence>
<evidence type="ECO:0000313" key="4">
    <source>
        <dbReference type="Proteomes" id="UP000309667"/>
    </source>
</evidence>
<comment type="caution">
    <text evidence="3">The sequence shown here is derived from an EMBL/GenBank/DDBJ whole genome shotgun (WGS) entry which is preliminary data.</text>
</comment>
<dbReference type="SUPFAM" id="SSF109854">
    <property type="entry name" value="DinB/YfiT-like putative metalloenzymes"/>
    <property type="match status" value="1"/>
</dbReference>
<reference evidence="3 4" key="1">
    <citation type="submission" date="2019-04" db="EMBL/GenBank/DDBJ databases">
        <title>Genome sequence of strain 7209-2.</title>
        <authorList>
            <person name="Gao J."/>
            <person name="Sun J."/>
        </authorList>
    </citation>
    <scope>NUCLEOTIDE SEQUENCE [LARGE SCALE GENOMIC DNA]</scope>
    <source>
        <strain evidence="3 4">7209-2</strain>
    </source>
</reference>
<gene>
    <name evidence="3" type="ORF">E9677_14270</name>
</gene>
<sequence length="168" mass="19145">MQNYHMLADYNAWANRLVYAAAAELSEEELHRNTGAFFGSIFATLSHLITADRIWLNRFTGEGPKPKALDERPYDNFADLHAARLEDDQRIIRYVRGLTPERIEANFAYTPVSSSEVVEQKLWPALTHVFNHQTHHRGQVHAGLTSLGKPSLSLDLIYFVRSEGKAYC</sequence>
<keyword evidence="4" id="KW-1185">Reference proteome</keyword>
<evidence type="ECO:0000256" key="1">
    <source>
        <dbReference type="ARBA" id="ARBA00008635"/>
    </source>
</evidence>
<dbReference type="PANTHER" id="PTHR37302">
    <property type="entry name" value="SLR1116 PROTEIN"/>
    <property type="match status" value="1"/>
</dbReference>
<name>A0ABY2QTY5_9HYPH</name>
<comment type="similarity">
    <text evidence="1">Belongs to the DinB family.</text>
</comment>
<keyword evidence="2" id="KW-0479">Metal-binding</keyword>
<protein>
    <submittedName>
        <fullName evidence="3">Damage-inducible protein DinB</fullName>
    </submittedName>
</protein>
<evidence type="ECO:0000313" key="3">
    <source>
        <dbReference type="EMBL" id="THV14050.1"/>
    </source>
</evidence>
<dbReference type="EMBL" id="STGT01000003">
    <property type="protein sequence ID" value="THV14050.1"/>
    <property type="molecule type" value="Genomic_DNA"/>
</dbReference>
<organism evidence="3 4">
    <name type="scientific">Rhizobium rhizophilum</name>
    <dbReference type="NCBI Taxonomy" id="1850373"/>
    <lineage>
        <taxon>Bacteria</taxon>
        <taxon>Pseudomonadati</taxon>
        <taxon>Pseudomonadota</taxon>
        <taxon>Alphaproteobacteria</taxon>
        <taxon>Hyphomicrobiales</taxon>
        <taxon>Rhizobiaceae</taxon>
        <taxon>Rhizobium/Agrobacterium group</taxon>
        <taxon>Rhizobium</taxon>
    </lineage>
</organism>
<dbReference type="Gene3D" id="1.20.120.450">
    <property type="entry name" value="dinb family like domain"/>
    <property type="match status" value="1"/>
</dbReference>
<dbReference type="InterPro" id="IPR034660">
    <property type="entry name" value="DinB/YfiT-like"/>
</dbReference>
<proteinExistence type="inferred from homology"/>
<dbReference type="Pfam" id="PF05163">
    <property type="entry name" value="DinB"/>
    <property type="match status" value="1"/>
</dbReference>
<dbReference type="Proteomes" id="UP000309667">
    <property type="component" value="Unassembled WGS sequence"/>
</dbReference>
<dbReference type="InterPro" id="IPR007837">
    <property type="entry name" value="DinB"/>
</dbReference>
<dbReference type="RefSeq" id="WP_136558732.1">
    <property type="nucleotide sequence ID" value="NZ_STGT01000003.1"/>
</dbReference>
<accession>A0ABY2QTY5</accession>